<organism evidence="1 2">
    <name type="scientific">Pseudoalteromonas gelatinilytica</name>
    <dbReference type="NCBI Taxonomy" id="1703256"/>
    <lineage>
        <taxon>Bacteria</taxon>
        <taxon>Pseudomonadati</taxon>
        <taxon>Pseudomonadota</taxon>
        <taxon>Gammaproteobacteria</taxon>
        <taxon>Alteromonadales</taxon>
        <taxon>Pseudoalteromonadaceae</taxon>
        <taxon>Pseudoalteromonas</taxon>
    </lineage>
</organism>
<dbReference type="EMBL" id="BMIT01000033">
    <property type="protein sequence ID" value="GGF14173.1"/>
    <property type="molecule type" value="Genomic_DNA"/>
</dbReference>
<sequence length="60" mass="6738">MLNEWNPRLDKFLSAFQLAQKNIKSTTVLVDDVISTINKVCDAGAHKVVAKMTFAQRLAF</sequence>
<dbReference type="Proteomes" id="UP000638462">
    <property type="component" value="Unassembled WGS sequence"/>
</dbReference>
<name>A0ABQ1UBK4_9GAMM</name>
<evidence type="ECO:0000313" key="1">
    <source>
        <dbReference type="EMBL" id="GGF14173.1"/>
    </source>
</evidence>
<protein>
    <submittedName>
        <fullName evidence="1">Uncharacterized protein</fullName>
    </submittedName>
</protein>
<proteinExistence type="predicted"/>
<reference evidence="2" key="1">
    <citation type="journal article" date="2019" name="Int. J. Syst. Evol. Microbiol.">
        <title>The Global Catalogue of Microorganisms (GCM) 10K type strain sequencing project: providing services to taxonomists for standard genome sequencing and annotation.</title>
        <authorList>
            <consortium name="The Broad Institute Genomics Platform"/>
            <consortium name="The Broad Institute Genome Sequencing Center for Infectious Disease"/>
            <person name="Wu L."/>
            <person name="Ma J."/>
        </authorList>
    </citation>
    <scope>NUCLEOTIDE SEQUENCE [LARGE SCALE GENOMIC DNA]</scope>
    <source>
        <strain evidence="2">CGMCC 1.15394</strain>
    </source>
</reference>
<gene>
    <name evidence="1" type="ORF">GCM10008027_43700</name>
</gene>
<keyword evidence="2" id="KW-1185">Reference proteome</keyword>
<comment type="caution">
    <text evidence="1">The sequence shown here is derived from an EMBL/GenBank/DDBJ whole genome shotgun (WGS) entry which is preliminary data.</text>
</comment>
<accession>A0ABQ1UBK4</accession>
<evidence type="ECO:0000313" key="2">
    <source>
        <dbReference type="Proteomes" id="UP000638462"/>
    </source>
</evidence>